<reference evidence="2" key="1">
    <citation type="submission" date="2022-06" db="EMBL/GenBank/DDBJ databases">
        <authorList>
            <person name="Berger JAMES D."/>
            <person name="Berger JAMES D."/>
        </authorList>
    </citation>
    <scope>NUCLEOTIDE SEQUENCE [LARGE SCALE GENOMIC DNA]</scope>
</reference>
<evidence type="ECO:0000256" key="1">
    <source>
        <dbReference type="SAM" id="MobiDB-lite"/>
    </source>
</evidence>
<evidence type="ECO:0000313" key="3">
    <source>
        <dbReference type="WBParaSite" id="TREG1_118120.1"/>
    </source>
</evidence>
<dbReference type="AlphaFoldDB" id="A0AA85IT45"/>
<protein>
    <submittedName>
        <fullName evidence="3">Uncharacterized protein</fullName>
    </submittedName>
</protein>
<feature type="compositionally biased region" description="Polar residues" evidence="1">
    <location>
        <begin position="357"/>
        <end position="370"/>
    </location>
</feature>
<proteinExistence type="predicted"/>
<name>A0AA85IT45_TRIRE</name>
<keyword evidence="2" id="KW-1185">Reference proteome</keyword>
<accession>A0AA85IT45</accession>
<feature type="region of interest" description="Disordered" evidence="1">
    <location>
        <begin position="1"/>
        <end position="99"/>
    </location>
</feature>
<feature type="compositionally biased region" description="Low complexity" evidence="1">
    <location>
        <begin position="230"/>
        <end position="250"/>
    </location>
</feature>
<evidence type="ECO:0000313" key="2">
    <source>
        <dbReference type="Proteomes" id="UP000050795"/>
    </source>
</evidence>
<reference evidence="3" key="2">
    <citation type="submission" date="2023-11" db="UniProtKB">
        <authorList>
            <consortium name="WormBaseParasite"/>
        </authorList>
    </citation>
    <scope>IDENTIFICATION</scope>
</reference>
<dbReference type="Proteomes" id="UP000050795">
    <property type="component" value="Unassembled WGS sequence"/>
</dbReference>
<feature type="region of interest" description="Disordered" evidence="1">
    <location>
        <begin position="327"/>
        <end position="370"/>
    </location>
</feature>
<feature type="compositionally biased region" description="Low complexity" evidence="1">
    <location>
        <begin position="66"/>
        <end position="75"/>
    </location>
</feature>
<dbReference type="WBParaSite" id="TREG1_118120.1">
    <property type="protein sequence ID" value="TREG1_118120.1"/>
    <property type="gene ID" value="TREG1_118120"/>
</dbReference>
<feature type="compositionally biased region" description="Polar residues" evidence="1">
    <location>
        <begin position="40"/>
        <end position="49"/>
    </location>
</feature>
<feature type="compositionally biased region" description="Polar residues" evidence="1">
    <location>
        <begin position="337"/>
        <end position="350"/>
    </location>
</feature>
<sequence length="421" mass="45967">MGAEQSVVGHQKSSSIQQNLHTTVLSPTSSSSSHSKPTKQTGHSSSVPSSPHYDWRRQSFTGPVVNNTTASNSNSQLVPSNRQQQSHQKQQRTSLSSLSKDVTISQSSFLFPSTASIVEPCLSQSHRSLSTKSLNYSLDKSTGTSTSHKHSSGILVVNRGRYASSQYELNTCGDVISSYSNNNNNSSTNNYYTDIGISQLKKLQRISTFEPLLSVNSGSNTRGGGVDVKTPSSSSHSTTTTTVNKQTTSTGVNTQSSTGFRKKQFIPHIPEFECDELIQLSLTYEEYLHKYATEVSQKQSDIITIQNKLDRDVCQLSESLEAREKGIITGGGGNGSMRHSTSLTFRSPFNSPKKINPNLSESNSSRKQKLAGSQQIETIVLLTSQISGLMSQCDELCKHLMSTINNLNETLSNYESNLKNT</sequence>
<organism evidence="2 3">
    <name type="scientific">Trichobilharzia regenti</name>
    <name type="common">Nasal bird schistosome</name>
    <dbReference type="NCBI Taxonomy" id="157069"/>
    <lineage>
        <taxon>Eukaryota</taxon>
        <taxon>Metazoa</taxon>
        <taxon>Spiralia</taxon>
        <taxon>Lophotrochozoa</taxon>
        <taxon>Platyhelminthes</taxon>
        <taxon>Trematoda</taxon>
        <taxon>Digenea</taxon>
        <taxon>Strigeidida</taxon>
        <taxon>Schistosomatoidea</taxon>
        <taxon>Schistosomatidae</taxon>
        <taxon>Trichobilharzia</taxon>
    </lineage>
</organism>
<feature type="region of interest" description="Disordered" evidence="1">
    <location>
        <begin position="220"/>
        <end position="256"/>
    </location>
</feature>
<feature type="compositionally biased region" description="Low complexity" evidence="1">
    <location>
        <begin position="20"/>
        <end position="39"/>
    </location>
</feature>